<dbReference type="InterPro" id="IPR045886">
    <property type="entry name" value="ThiF/MoeB/HesA"/>
</dbReference>
<dbReference type="GO" id="GO:0019778">
    <property type="term" value="F:Atg12 activating enzyme activity"/>
    <property type="evidence" value="ECO:0007669"/>
    <property type="project" value="TreeGrafter"/>
</dbReference>
<evidence type="ECO:0000313" key="3">
    <source>
        <dbReference type="EMBL" id="KPM05501.1"/>
    </source>
</evidence>
<reference evidence="3 4" key="1">
    <citation type="journal article" date="2015" name="Parasit. Vectors">
        <title>Draft genome of the scabies mite.</title>
        <authorList>
            <person name="Rider S.D.Jr."/>
            <person name="Morgan M.S."/>
            <person name="Arlian L.G."/>
        </authorList>
    </citation>
    <scope>NUCLEOTIDE SEQUENCE [LARGE SCALE GENOMIC DNA]</scope>
    <source>
        <strain evidence="3">Arlian Lab</strain>
    </source>
</reference>
<dbReference type="InterPro" id="IPR032197">
    <property type="entry name" value="Atg7_N"/>
</dbReference>
<feature type="domain" description="Ubiquitin-like modifier-activating enzyme Atg7 N-terminal" evidence="2">
    <location>
        <begin position="11"/>
        <end position="429"/>
    </location>
</feature>
<dbReference type="GO" id="GO:0034727">
    <property type="term" value="P:piecemeal microautophagy of the nucleus"/>
    <property type="evidence" value="ECO:0007669"/>
    <property type="project" value="TreeGrafter"/>
</dbReference>
<organism evidence="3 4">
    <name type="scientific">Sarcoptes scabiei</name>
    <name type="common">Itch mite</name>
    <name type="synonym">Acarus scabiei</name>
    <dbReference type="NCBI Taxonomy" id="52283"/>
    <lineage>
        <taxon>Eukaryota</taxon>
        <taxon>Metazoa</taxon>
        <taxon>Ecdysozoa</taxon>
        <taxon>Arthropoda</taxon>
        <taxon>Chelicerata</taxon>
        <taxon>Arachnida</taxon>
        <taxon>Acari</taxon>
        <taxon>Acariformes</taxon>
        <taxon>Sarcoptiformes</taxon>
        <taxon>Astigmata</taxon>
        <taxon>Psoroptidia</taxon>
        <taxon>Sarcoptoidea</taxon>
        <taxon>Sarcoptidae</taxon>
        <taxon>Sarcoptinae</taxon>
        <taxon>Sarcoptes</taxon>
    </lineage>
</organism>
<dbReference type="PANTHER" id="PTHR10953:SF3">
    <property type="entry name" value="UBIQUITIN-LIKE MODIFIER-ACTIVATING ENZYME ATG7"/>
    <property type="match status" value="1"/>
</dbReference>
<evidence type="ECO:0000313" key="4">
    <source>
        <dbReference type="Proteomes" id="UP000616769"/>
    </source>
</evidence>
<dbReference type="OrthoDB" id="338614at2759"/>
<dbReference type="EMBL" id="JXLN01010323">
    <property type="protein sequence ID" value="KPM05501.1"/>
    <property type="molecule type" value="Genomic_DNA"/>
</dbReference>
<dbReference type="InterPro" id="IPR035985">
    <property type="entry name" value="Ubiquitin-activating_enz"/>
</dbReference>
<name>A0A132A3G7_SARSC</name>
<dbReference type="InterPro" id="IPR042522">
    <property type="entry name" value="Atg7_N_1"/>
</dbReference>
<dbReference type="VEuPathDB" id="VectorBase:SSCA008124"/>
<dbReference type="Gene3D" id="3.40.140.100">
    <property type="entry name" value="Ubiquitin-like modifier-activating enzyme ATG7 C-terminal domain"/>
    <property type="match status" value="1"/>
</dbReference>
<dbReference type="PANTHER" id="PTHR10953">
    <property type="entry name" value="UBIQUITIN-ACTIVATING ENZYME E1"/>
    <property type="match status" value="1"/>
</dbReference>
<dbReference type="InterPro" id="IPR000594">
    <property type="entry name" value="ThiF_NAD_FAD-bd"/>
</dbReference>
<evidence type="ECO:0000259" key="1">
    <source>
        <dbReference type="Pfam" id="PF00899"/>
    </source>
</evidence>
<dbReference type="AlphaFoldDB" id="A0A132A3G7"/>
<comment type="caution">
    <text evidence="3">The sequence shown here is derived from an EMBL/GenBank/DDBJ whole genome shotgun (WGS) entry which is preliminary data.</text>
</comment>
<dbReference type="Proteomes" id="UP000616769">
    <property type="component" value="Unassembled WGS sequence"/>
</dbReference>
<dbReference type="GO" id="GO:0000045">
    <property type="term" value="P:autophagosome assembly"/>
    <property type="evidence" value="ECO:0007669"/>
    <property type="project" value="TreeGrafter"/>
</dbReference>
<dbReference type="Gene3D" id="3.40.140.70">
    <property type="entry name" value="Ubiquitin-like modifier-activating enzyme ATG7 N-terminal domain"/>
    <property type="match status" value="1"/>
</dbReference>
<dbReference type="Pfam" id="PF16420">
    <property type="entry name" value="ATG7_N"/>
    <property type="match status" value="1"/>
</dbReference>
<evidence type="ECO:0000259" key="2">
    <source>
        <dbReference type="Pfam" id="PF16420"/>
    </source>
</evidence>
<dbReference type="InterPro" id="IPR042523">
    <property type="entry name" value="Atg7_N_2"/>
</dbReference>
<dbReference type="GO" id="GO:0000422">
    <property type="term" value="P:autophagy of mitochondrion"/>
    <property type="evidence" value="ECO:0007669"/>
    <property type="project" value="TreeGrafter"/>
</dbReference>
<dbReference type="GO" id="GO:0000407">
    <property type="term" value="C:phagophore assembly site"/>
    <property type="evidence" value="ECO:0007669"/>
    <property type="project" value="TreeGrafter"/>
</dbReference>
<proteinExistence type="predicted"/>
<dbReference type="Pfam" id="PF00899">
    <property type="entry name" value="ThiF"/>
    <property type="match status" value="1"/>
</dbReference>
<feature type="domain" description="THIF-type NAD/FAD binding fold" evidence="1">
    <location>
        <begin position="449"/>
        <end position="733"/>
    </location>
</feature>
<gene>
    <name evidence="3" type="ORF">QR98_0039650</name>
</gene>
<sequence>MEENLKPSLIRYHPFTTVIDPTFWLEIKRIKLDTLKLELKPIEIFPTISFANNDSRSIHLNYESFEKQSERGNRSNSPLIKISNWKKTDNPIIFDGKILIYNTKKEFDSTDKRELLIKEGERIWMKMNDEQQQRSYDESLSENLAKFFMIVFGDFKSYDFYYWSAYPSLSFPPNCHLIIDSSSFSTNSLRNWSNYFDSNQTKQLIESFNELSASQQHFFAIVVPSKFDQTNDNQKPSEFFQLNRPIIYTFTKFWSLETIEKFSMLDEYKIFVSFPDFIPFSPYPNWLLRNYLSYLHVRLGQLLQRHHQNSKILSFINNFLFVDHLKIFTMAIKTDLNRSESEFLDESFCSYLMQNSFVRHIAFLPANHKKIDKSRYLEEFIKDMLKLYPNNREDDVDGGKRNNFIPPAIGWERNKKLNNRLIPNHINCSSILDPKIMASDALSLNLKLMKWRLVPRLDLDLIHQSRCLIIGSGTIGCNIGRLLVAWGFNQITFIDNKNVSYSNPARQSLFHFEDAIGGRKSKSMVASKALSSINPSIDSRGVNLEIEIPDHPLKFEFEKKLKQTEKLEKLIDEHEIIFLSTDTRESRWLPTLIATSKHKIIVNVAMGFDSFLVQRFGIRLRNDDEIDQQSKFYPLFQEQQKQFQQYFPDPKQSSIYLGSELGCYFCNDIVAPTNSTKDRTLDQQCTVTRPGLSMIASGYAVEVLSSILQHPAGPLAPTFKNFSNDEENSECLKSSSESNFLRTDSILGAVPHELRGFLQTFDRIQSSILRSDHCIACSYKVIDQYRRNRDKFLTEAFENSKSIEKITGIDEFHEYSGSLLDELLSDEEDQD</sequence>
<dbReference type="GO" id="GO:0032446">
    <property type="term" value="P:protein modification by small protein conjugation"/>
    <property type="evidence" value="ECO:0007669"/>
    <property type="project" value="TreeGrafter"/>
</dbReference>
<dbReference type="Gene3D" id="3.40.50.720">
    <property type="entry name" value="NAD(P)-binding Rossmann-like Domain"/>
    <property type="match status" value="1"/>
</dbReference>
<dbReference type="GO" id="GO:0019779">
    <property type="term" value="F:Atg8 activating enzyme activity"/>
    <property type="evidence" value="ECO:0007669"/>
    <property type="project" value="TreeGrafter"/>
</dbReference>
<dbReference type="GO" id="GO:0006995">
    <property type="term" value="P:cellular response to nitrogen starvation"/>
    <property type="evidence" value="ECO:0007669"/>
    <property type="project" value="TreeGrafter"/>
</dbReference>
<dbReference type="SUPFAM" id="SSF69572">
    <property type="entry name" value="Activating enzymes of the ubiquitin-like proteins"/>
    <property type="match status" value="1"/>
</dbReference>
<protein>
    <submittedName>
        <fullName evidence="3">Ubiquitin-like protein modifier-activating enzyme ATG7-like protein</fullName>
    </submittedName>
</protein>
<accession>A0A132A3G7</accession>